<dbReference type="SUPFAM" id="SSF49299">
    <property type="entry name" value="PKD domain"/>
    <property type="match status" value="1"/>
</dbReference>
<organism evidence="2 3">
    <name type="scientific">Ohtaekwangia kribbensis</name>
    <dbReference type="NCBI Taxonomy" id="688913"/>
    <lineage>
        <taxon>Bacteria</taxon>
        <taxon>Pseudomonadati</taxon>
        <taxon>Bacteroidota</taxon>
        <taxon>Cytophagia</taxon>
        <taxon>Cytophagales</taxon>
        <taxon>Fulvivirgaceae</taxon>
        <taxon>Ohtaekwangia</taxon>
    </lineage>
</organism>
<feature type="domain" description="PKD/Chitinase" evidence="1">
    <location>
        <begin position="447"/>
        <end position="536"/>
    </location>
</feature>
<name>A0ABW3JVU5_9BACT</name>
<dbReference type="Proteomes" id="UP001597112">
    <property type="component" value="Unassembled WGS sequence"/>
</dbReference>
<evidence type="ECO:0000313" key="3">
    <source>
        <dbReference type="Proteomes" id="UP001597112"/>
    </source>
</evidence>
<evidence type="ECO:0000313" key="2">
    <source>
        <dbReference type="EMBL" id="MFD0997790.1"/>
    </source>
</evidence>
<keyword evidence="3" id="KW-1185">Reference proteome</keyword>
<comment type="caution">
    <text evidence="2">The sequence shown here is derived from an EMBL/GenBank/DDBJ whole genome shotgun (WGS) entry which is preliminary data.</text>
</comment>
<dbReference type="SUPFAM" id="SSF55486">
    <property type="entry name" value="Metalloproteases ('zincins'), catalytic domain"/>
    <property type="match status" value="2"/>
</dbReference>
<dbReference type="NCBIfam" id="TIGR04183">
    <property type="entry name" value="Por_Secre_tail"/>
    <property type="match status" value="1"/>
</dbReference>
<gene>
    <name evidence="2" type="ORF">ACFQ21_00665</name>
</gene>
<sequence length="852" mass="94075">MKSISLQPDVQTVNQASQCGIQVIFHGATVQWRIWFLFFLLFNIVYTAHSQQDQGLLSKDDTCQLRPPQIITPLQTASIVPAIVRLAYVIPSNRTPQVNGVANFQNIVKQGQRWFATQMKRNGMEAKSFNLELEADGITPRVHVINIAETDEQLRGSGDGLDIWNRTINAASTAGVSVWANGEIWVLIPEIHLMHPDGTVAGDVALGAGWGNGSLPGVTMIGSKALALFDPSVISDDTSYDGEIFPAIGPYPMRQDYTFPWFEGTSLSSAASSWVGALFHEMGHAFGLAHDFRNDDNFHGNLMGNGLRGMRGSLYPDRYPNDYTRLEYTSALILDVNHFFNQGFIDAPAPMVVSNVPATILPQQGLVHIVFQASDNDSLSVAHLRYNGDAVSELVLEGTTTDTVFVTPYFTPGVNNRYTIAVHDKQGNTTYTDIATDIVSGYNQAPFPYIKIYPPEPGPNQEILLDASRSTDTDDEESALQVMWDIDNDGRFDTQPTTNKVLSFQYNVPNNYLVRLKVIDSKGAESFSTPVSIAIPGAITLTLLDGHTGKDIQVLKDGDTIRLLQTGSLLDIRANIASGVIERVAFDLTGPISHHHVDKRYPYRLFDRHHGKTKAGYFLPGTYTLTVRAYNKRMLIATHTISFKIIDGFTINSLMLIDASTDTDRGILSDGDIIDLSLLDCDKLSIRADATPHLLDKVLFNLNGPIDYFRVERFFPYSLFGDIVNPDHTTDYRGWKLSPGTYTLTATPYAGNVRGEPYSISFTVVLSTTTNEATLKVSVYPIPALEKIGIVHSGNIHNAYMTLLNSTGEALVHKPLSSLTAEELDISDFEKGIYYLKITSSEGVQIIRLIFK</sequence>
<dbReference type="RefSeq" id="WP_377573368.1">
    <property type="nucleotide sequence ID" value="NZ_JBHTKA010000001.1"/>
</dbReference>
<accession>A0ABW3JVU5</accession>
<dbReference type="Pfam" id="PF18962">
    <property type="entry name" value="Por_Secre_tail"/>
    <property type="match status" value="1"/>
</dbReference>
<dbReference type="Gene3D" id="2.60.40.10">
    <property type="entry name" value="Immunoglobulins"/>
    <property type="match status" value="1"/>
</dbReference>
<proteinExistence type="predicted"/>
<dbReference type="EMBL" id="JBHTKA010000001">
    <property type="protein sequence ID" value="MFD0997790.1"/>
    <property type="molecule type" value="Genomic_DNA"/>
</dbReference>
<dbReference type="InterPro" id="IPR013783">
    <property type="entry name" value="Ig-like_fold"/>
</dbReference>
<evidence type="ECO:0000259" key="1">
    <source>
        <dbReference type="SMART" id="SM00089"/>
    </source>
</evidence>
<dbReference type="SMART" id="SM00089">
    <property type="entry name" value="PKD"/>
    <property type="match status" value="1"/>
</dbReference>
<dbReference type="InterPro" id="IPR026444">
    <property type="entry name" value="Secre_tail"/>
</dbReference>
<dbReference type="InterPro" id="IPR035986">
    <property type="entry name" value="PKD_dom_sf"/>
</dbReference>
<protein>
    <submittedName>
        <fullName evidence="2">T9SS type A sorting domain-containing protein</fullName>
    </submittedName>
</protein>
<dbReference type="InterPro" id="IPR022409">
    <property type="entry name" value="PKD/Chitinase_dom"/>
</dbReference>
<reference evidence="3" key="1">
    <citation type="journal article" date="2019" name="Int. J. Syst. Evol. Microbiol.">
        <title>The Global Catalogue of Microorganisms (GCM) 10K type strain sequencing project: providing services to taxonomists for standard genome sequencing and annotation.</title>
        <authorList>
            <consortium name="The Broad Institute Genomics Platform"/>
            <consortium name="The Broad Institute Genome Sequencing Center for Infectious Disease"/>
            <person name="Wu L."/>
            <person name="Ma J."/>
        </authorList>
    </citation>
    <scope>NUCLEOTIDE SEQUENCE [LARGE SCALE GENOMIC DNA]</scope>
    <source>
        <strain evidence="3">CCUG 58938</strain>
    </source>
</reference>